<reference evidence="1" key="1">
    <citation type="submission" date="2019-11" db="EMBL/GenBank/DDBJ databases">
        <authorList>
            <person name="Feng L."/>
        </authorList>
    </citation>
    <scope>NUCLEOTIDE SEQUENCE</scope>
    <source>
        <strain evidence="1">CAmalonaticusLFYP1</strain>
    </source>
</reference>
<protein>
    <submittedName>
        <fullName evidence="1">Uncharacterized protein</fullName>
    </submittedName>
</protein>
<dbReference type="AlphaFoldDB" id="A0A6N2WYK3"/>
<accession>A0A6N2WYK3</accession>
<name>A0A6N2WYK3_CITAM</name>
<evidence type="ECO:0000313" key="1">
    <source>
        <dbReference type="EMBL" id="VYT46797.1"/>
    </source>
</evidence>
<organism evidence="1">
    <name type="scientific">Citrobacter amalonaticus</name>
    <dbReference type="NCBI Taxonomy" id="35703"/>
    <lineage>
        <taxon>Bacteria</taxon>
        <taxon>Pseudomonadati</taxon>
        <taxon>Pseudomonadota</taxon>
        <taxon>Gammaproteobacteria</taxon>
        <taxon>Enterobacterales</taxon>
        <taxon>Enterobacteriaceae</taxon>
        <taxon>Citrobacter</taxon>
    </lineage>
</organism>
<gene>
    <name evidence="1" type="ORF">CALFYP1_00346</name>
</gene>
<sequence>MSILSRLFKKYVSPAQHFGIHAGLNGHLVDSADTGPNTGGGW</sequence>
<proteinExistence type="predicted"/>
<dbReference type="EMBL" id="CACRTI010000015">
    <property type="protein sequence ID" value="VYT46797.1"/>
    <property type="molecule type" value="Genomic_DNA"/>
</dbReference>